<dbReference type="Proteomes" id="UP000580250">
    <property type="component" value="Unassembled WGS sequence"/>
</dbReference>
<gene>
    <name evidence="3" type="ORF">MENT_LOCUS26363</name>
</gene>
<evidence type="ECO:0000256" key="2">
    <source>
        <dbReference type="SAM" id="Phobius"/>
    </source>
</evidence>
<dbReference type="EMBL" id="CAJEWN010000240">
    <property type="protein sequence ID" value="CAD2174678.1"/>
    <property type="molecule type" value="Genomic_DNA"/>
</dbReference>
<evidence type="ECO:0000313" key="3">
    <source>
        <dbReference type="EMBL" id="CAD2174678.1"/>
    </source>
</evidence>
<proteinExistence type="predicted"/>
<sequence>MGIYSIFVLDFYFCTRFLYSFFLLLLYSVNSQIMKNHVKIYQYFKQMNILKFILIYLTLKWYSTGSQISNHSPSGSEVDHLIMDFESDYSDGGRIDHLLQNSFQQNHEAETSSSVDYSNFHHQYRHDDPQHPSSSMLHSNFQQNQNAAQPSVYSSNIQPSYQQNESRHMLASINWRDQNGEASSIANSSYNHATSVDDAFDVIFEDGIEKHRCKLYQNKQRCKSKVIKSRGKTSNLWKHLRESHPDEYSAIKAKIAENRNNARDVRRG</sequence>
<dbReference type="AlphaFoldDB" id="A0A6V7VJT1"/>
<keyword evidence="2" id="KW-0472">Membrane</keyword>
<feature type="compositionally biased region" description="Polar residues" evidence="1">
    <location>
        <begin position="131"/>
        <end position="154"/>
    </location>
</feature>
<evidence type="ECO:0000256" key="1">
    <source>
        <dbReference type="SAM" id="MobiDB-lite"/>
    </source>
</evidence>
<reference evidence="3 4" key="1">
    <citation type="submission" date="2020-08" db="EMBL/GenBank/DDBJ databases">
        <authorList>
            <person name="Koutsovoulos G."/>
            <person name="Danchin GJ E."/>
        </authorList>
    </citation>
    <scope>NUCLEOTIDE SEQUENCE [LARGE SCALE GENOMIC DNA]</scope>
</reference>
<organism evidence="3 4">
    <name type="scientific">Meloidogyne enterolobii</name>
    <name type="common">Root-knot nematode worm</name>
    <name type="synonym">Meloidogyne mayaguensis</name>
    <dbReference type="NCBI Taxonomy" id="390850"/>
    <lineage>
        <taxon>Eukaryota</taxon>
        <taxon>Metazoa</taxon>
        <taxon>Ecdysozoa</taxon>
        <taxon>Nematoda</taxon>
        <taxon>Chromadorea</taxon>
        <taxon>Rhabditida</taxon>
        <taxon>Tylenchina</taxon>
        <taxon>Tylenchomorpha</taxon>
        <taxon>Tylenchoidea</taxon>
        <taxon>Meloidogynidae</taxon>
        <taxon>Meloidogyninae</taxon>
        <taxon>Meloidogyne</taxon>
    </lineage>
</organism>
<feature type="transmembrane region" description="Helical" evidence="2">
    <location>
        <begin position="6"/>
        <end position="27"/>
    </location>
</feature>
<keyword evidence="2" id="KW-0812">Transmembrane</keyword>
<accession>A0A6V7VJT1</accession>
<comment type="caution">
    <text evidence="3">The sequence shown here is derived from an EMBL/GenBank/DDBJ whole genome shotgun (WGS) entry which is preliminary data.</text>
</comment>
<feature type="region of interest" description="Disordered" evidence="1">
    <location>
        <begin position="122"/>
        <end position="154"/>
    </location>
</feature>
<name>A0A6V7VJT1_MELEN</name>
<evidence type="ECO:0000313" key="4">
    <source>
        <dbReference type="Proteomes" id="UP000580250"/>
    </source>
</evidence>
<dbReference type="OrthoDB" id="1607513at2759"/>
<keyword evidence="2" id="KW-1133">Transmembrane helix</keyword>
<protein>
    <submittedName>
        <fullName evidence="3">Uncharacterized protein</fullName>
    </submittedName>
</protein>